<dbReference type="Proteomes" id="UP000290560">
    <property type="component" value="Unassembled WGS sequence"/>
</dbReference>
<name>A0A445MFH8_ENSVE</name>
<dbReference type="AlphaFoldDB" id="A0A445MFH8"/>
<sequence length="122" mass="13060">MVVVTMDEDEETEVREAGDGGEGELDYHVKGAMGVGTKKDKMGGGEDKDSLLSSLSSLTDAPLWNSGTLTIFASLSAAVSRSDSDDLPAFLVTTHSYELPSLNNPETMALNLVTDMVFSKRR</sequence>
<gene>
    <name evidence="2" type="ORF">BHM03_00018871</name>
</gene>
<dbReference type="EMBL" id="KV875795">
    <property type="protein sequence ID" value="RZR72969.1"/>
    <property type="molecule type" value="Genomic_DNA"/>
</dbReference>
<evidence type="ECO:0000256" key="1">
    <source>
        <dbReference type="SAM" id="MobiDB-lite"/>
    </source>
</evidence>
<feature type="compositionally biased region" description="Acidic residues" evidence="1">
    <location>
        <begin position="1"/>
        <end position="24"/>
    </location>
</feature>
<accession>A0A445MFH8</accession>
<reference evidence="2" key="1">
    <citation type="journal article" date="2018" name="Data Brief">
        <title>Genome sequence data from 17 accessions of Ensete ventricosum, a staple food crop for millions in Ethiopia.</title>
        <authorList>
            <person name="Yemataw Z."/>
            <person name="Muzemil S."/>
            <person name="Ambachew D."/>
            <person name="Tripathi L."/>
            <person name="Tesfaye K."/>
            <person name="Chala A."/>
            <person name="Farbos A."/>
            <person name="O'Neill P."/>
            <person name="Moore K."/>
            <person name="Grant M."/>
            <person name="Studholme D.J."/>
        </authorList>
    </citation>
    <scope>NUCLEOTIDE SEQUENCE [LARGE SCALE GENOMIC DNA]</scope>
    <source>
        <tissue evidence="2">Leaf</tissue>
    </source>
</reference>
<organism evidence="2">
    <name type="scientific">Ensete ventricosum</name>
    <name type="common">Abyssinian banana</name>
    <name type="synonym">Musa ensete</name>
    <dbReference type="NCBI Taxonomy" id="4639"/>
    <lineage>
        <taxon>Eukaryota</taxon>
        <taxon>Viridiplantae</taxon>
        <taxon>Streptophyta</taxon>
        <taxon>Embryophyta</taxon>
        <taxon>Tracheophyta</taxon>
        <taxon>Spermatophyta</taxon>
        <taxon>Magnoliopsida</taxon>
        <taxon>Liliopsida</taxon>
        <taxon>Zingiberales</taxon>
        <taxon>Musaceae</taxon>
        <taxon>Ensete</taxon>
    </lineage>
</organism>
<proteinExistence type="predicted"/>
<feature type="region of interest" description="Disordered" evidence="1">
    <location>
        <begin position="1"/>
        <end position="27"/>
    </location>
</feature>
<evidence type="ECO:0000313" key="2">
    <source>
        <dbReference type="EMBL" id="RZR72969.1"/>
    </source>
</evidence>
<protein>
    <submittedName>
        <fullName evidence="2">Uncharacterized protein</fullName>
    </submittedName>
</protein>